<reference evidence="11" key="1">
    <citation type="journal article" date="2019" name="Int. J. Syst. Evol. Microbiol.">
        <title>The Global Catalogue of Microorganisms (GCM) 10K type strain sequencing project: providing services to taxonomists for standard genome sequencing and annotation.</title>
        <authorList>
            <consortium name="The Broad Institute Genomics Platform"/>
            <consortium name="The Broad Institute Genome Sequencing Center for Infectious Disease"/>
            <person name="Wu L."/>
            <person name="Ma J."/>
        </authorList>
    </citation>
    <scope>NUCLEOTIDE SEQUENCE [LARGE SCALE GENOMIC DNA]</scope>
    <source>
        <strain evidence="11">JCM 18956</strain>
    </source>
</reference>
<dbReference type="Gene3D" id="1.10.3720.10">
    <property type="entry name" value="MetI-like"/>
    <property type="match status" value="1"/>
</dbReference>
<comment type="subcellular location">
    <subcellularLocation>
        <location evidence="1 7">Cell membrane</location>
        <topology evidence="1 7">Multi-pass membrane protein</topology>
    </subcellularLocation>
</comment>
<sequence>MTAGLTPIDRGLPGATTAPRERRHRSAPRWLRLVPAAVLVVLAVVGPMLVTHDPTLIASAPGLAPNAQNWFGTDGNGYDVFSRVMAAFRVDVPIGALAAIIASAAGILCGIVTGMNESRRGVVGLAAQGLSRFLDLFQAVPAIVIGLIASTLYGTSETALILIMAAVMFPLQAKLVRTETLKVKNEAYVDAARMAGFRELHLTIRNVLPNASWPAFEYAPILFGSALVLTAGLGFLGVGIKMPTPEWGTMLATGASDASAGRWWGFLFPGLALSLSIVAASVLFSGRQKD</sequence>
<evidence type="ECO:0000256" key="2">
    <source>
        <dbReference type="ARBA" id="ARBA00022448"/>
    </source>
</evidence>
<dbReference type="PROSITE" id="PS50928">
    <property type="entry name" value="ABC_TM1"/>
    <property type="match status" value="1"/>
</dbReference>
<proteinExistence type="inferred from homology"/>
<dbReference type="InterPro" id="IPR000515">
    <property type="entry name" value="MetI-like"/>
</dbReference>
<organism evidence="10 11">
    <name type="scientific">Frondihabitans cladoniiphilus</name>
    <dbReference type="NCBI Taxonomy" id="715785"/>
    <lineage>
        <taxon>Bacteria</taxon>
        <taxon>Bacillati</taxon>
        <taxon>Actinomycetota</taxon>
        <taxon>Actinomycetes</taxon>
        <taxon>Micrococcales</taxon>
        <taxon>Microbacteriaceae</taxon>
        <taxon>Frondihabitans</taxon>
    </lineage>
</organism>
<keyword evidence="5 7" id="KW-1133">Transmembrane helix</keyword>
<dbReference type="Proteomes" id="UP001501295">
    <property type="component" value="Unassembled WGS sequence"/>
</dbReference>
<feature type="transmembrane region" description="Helical" evidence="7">
    <location>
        <begin position="92"/>
        <end position="112"/>
    </location>
</feature>
<keyword evidence="6 7" id="KW-0472">Membrane</keyword>
<evidence type="ECO:0000313" key="10">
    <source>
        <dbReference type="EMBL" id="GAA4680438.1"/>
    </source>
</evidence>
<comment type="caution">
    <text evidence="10">The sequence shown here is derived from an EMBL/GenBank/DDBJ whole genome shotgun (WGS) entry which is preliminary data.</text>
</comment>
<keyword evidence="3" id="KW-1003">Cell membrane</keyword>
<dbReference type="CDD" id="cd06261">
    <property type="entry name" value="TM_PBP2"/>
    <property type="match status" value="1"/>
</dbReference>
<keyword evidence="4 7" id="KW-0812">Transmembrane</keyword>
<dbReference type="PANTHER" id="PTHR43386">
    <property type="entry name" value="OLIGOPEPTIDE TRANSPORT SYSTEM PERMEASE PROTEIN APPC"/>
    <property type="match status" value="1"/>
</dbReference>
<evidence type="ECO:0000256" key="4">
    <source>
        <dbReference type="ARBA" id="ARBA00022692"/>
    </source>
</evidence>
<feature type="region of interest" description="Disordered" evidence="8">
    <location>
        <begin position="1"/>
        <end position="24"/>
    </location>
</feature>
<evidence type="ECO:0000313" key="11">
    <source>
        <dbReference type="Proteomes" id="UP001501295"/>
    </source>
</evidence>
<dbReference type="InterPro" id="IPR035906">
    <property type="entry name" value="MetI-like_sf"/>
</dbReference>
<evidence type="ECO:0000256" key="1">
    <source>
        <dbReference type="ARBA" id="ARBA00004651"/>
    </source>
</evidence>
<dbReference type="RefSeq" id="WP_345376440.1">
    <property type="nucleotide sequence ID" value="NZ_BAABLM010000005.1"/>
</dbReference>
<feature type="transmembrane region" description="Helical" evidence="7">
    <location>
        <begin position="133"/>
        <end position="153"/>
    </location>
</feature>
<feature type="transmembrane region" description="Helical" evidence="7">
    <location>
        <begin position="221"/>
        <end position="243"/>
    </location>
</feature>
<gene>
    <name evidence="10" type="ORF">GCM10025780_27140</name>
</gene>
<keyword evidence="11" id="KW-1185">Reference proteome</keyword>
<evidence type="ECO:0000256" key="3">
    <source>
        <dbReference type="ARBA" id="ARBA00022475"/>
    </source>
</evidence>
<feature type="transmembrane region" description="Helical" evidence="7">
    <location>
        <begin position="159"/>
        <end position="176"/>
    </location>
</feature>
<accession>A0ABP8W709</accession>
<dbReference type="EMBL" id="BAABLM010000005">
    <property type="protein sequence ID" value="GAA4680438.1"/>
    <property type="molecule type" value="Genomic_DNA"/>
</dbReference>
<dbReference type="PANTHER" id="PTHR43386:SF1">
    <property type="entry name" value="D,D-DIPEPTIDE TRANSPORT SYSTEM PERMEASE PROTEIN DDPC-RELATED"/>
    <property type="match status" value="1"/>
</dbReference>
<protein>
    <submittedName>
        <fullName evidence="10">ABC transporter permease</fullName>
    </submittedName>
</protein>
<evidence type="ECO:0000256" key="6">
    <source>
        <dbReference type="ARBA" id="ARBA00023136"/>
    </source>
</evidence>
<feature type="domain" description="ABC transmembrane type-1" evidence="9">
    <location>
        <begin position="88"/>
        <end position="284"/>
    </location>
</feature>
<evidence type="ECO:0000256" key="8">
    <source>
        <dbReference type="SAM" id="MobiDB-lite"/>
    </source>
</evidence>
<evidence type="ECO:0000256" key="7">
    <source>
        <dbReference type="RuleBase" id="RU363032"/>
    </source>
</evidence>
<feature type="transmembrane region" description="Helical" evidence="7">
    <location>
        <begin position="30"/>
        <end position="50"/>
    </location>
</feature>
<dbReference type="Pfam" id="PF00528">
    <property type="entry name" value="BPD_transp_1"/>
    <property type="match status" value="1"/>
</dbReference>
<dbReference type="SUPFAM" id="SSF161098">
    <property type="entry name" value="MetI-like"/>
    <property type="match status" value="1"/>
</dbReference>
<name>A0ABP8W709_9MICO</name>
<dbReference type="InterPro" id="IPR050366">
    <property type="entry name" value="BP-dependent_transpt_permease"/>
</dbReference>
<keyword evidence="2 7" id="KW-0813">Transport</keyword>
<comment type="similarity">
    <text evidence="7">Belongs to the binding-protein-dependent transport system permease family.</text>
</comment>
<evidence type="ECO:0000256" key="5">
    <source>
        <dbReference type="ARBA" id="ARBA00022989"/>
    </source>
</evidence>
<feature type="transmembrane region" description="Helical" evidence="7">
    <location>
        <begin position="263"/>
        <end position="284"/>
    </location>
</feature>
<evidence type="ECO:0000259" key="9">
    <source>
        <dbReference type="PROSITE" id="PS50928"/>
    </source>
</evidence>